<keyword evidence="3" id="KW-1185">Reference proteome</keyword>
<dbReference type="EMBL" id="MZNU01000228">
    <property type="protein sequence ID" value="OWP02500.1"/>
    <property type="molecule type" value="Genomic_DNA"/>
</dbReference>
<feature type="compositionally biased region" description="Low complexity" evidence="1">
    <location>
        <begin position="80"/>
        <end position="91"/>
    </location>
</feature>
<dbReference type="InParanoid" id="A0A218Z4G9"/>
<dbReference type="AlphaFoldDB" id="A0A218Z4G9"/>
<protein>
    <submittedName>
        <fullName evidence="2">Outer membrane autotransporter barrel domain</fullName>
    </submittedName>
</protein>
<comment type="caution">
    <text evidence="2">The sequence shown here is derived from an EMBL/GenBank/DDBJ whole genome shotgun (WGS) entry which is preliminary data.</text>
</comment>
<feature type="region of interest" description="Disordered" evidence="1">
    <location>
        <begin position="13"/>
        <end position="133"/>
    </location>
</feature>
<evidence type="ECO:0000313" key="3">
    <source>
        <dbReference type="Proteomes" id="UP000242519"/>
    </source>
</evidence>
<dbReference type="Proteomes" id="UP000242519">
    <property type="component" value="Unassembled WGS sequence"/>
</dbReference>
<proteinExistence type="predicted"/>
<feature type="compositionally biased region" description="Polar residues" evidence="1">
    <location>
        <begin position="59"/>
        <end position="73"/>
    </location>
</feature>
<feature type="compositionally biased region" description="Basic residues" evidence="1">
    <location>
        <begin position="27"/>
        <end position="46"/>
    </location>
</feature>
<gene>
    <name evidence="2" type="ORF">B2J93_2708</name>
</gene>
<sequence length="183" mass="19895">MFPACCFRGAGQAVRGSASPSCPKQHVQVRRRPQHLHTSRPPHIPRPRRESCDHVAPSIKQSKAANKPANNTAVHPPSQPSIHPSIPSPRSSHPEHPACASASKSRPSAPDGLGQKLTPSATQDQHPAARNAVGFSKIRLRRRIPWQGPRLRRIWSRATDLGCDRTVAATPSTFALPRLISDA</sequence>
<reference evidence="2 3" key="1">
    <citation type="submission" date="2017-04" db="EMBL/GenBank/DDBJ databases">
        <title>Draft genome sequence of Marssonina coronaria NL1: causal agent of apple blotch.</title>
        <authorList>
            <person name="Cheng Q."/>
        </authorList>
    </citation>
    <scope>NUCLEOTIDE SEQUENCE [LARGE SCALE GENOMIC DNA]</scope>
    <source>
        <strain evidence="2 3">NL1</strain>
    </source>
</reference>
<name>A0A218Z4G9_9HELO</name>
<evidence type="ECO:0000313" key="2">
    <source>
        <dbReference type="EMBL" id="OWP02500.1"/>
    </source>
</evidence>
<organism evidence="2 3">
    <name type="scientific">Diplocarpon coronariae</name>
    <dbReference type="NCBI Taxonomy" id="2795749"/>
    <lineage>
        <taxon>Eukaryota</taxon>
        <taxon>Fungi</taxon>
        <taxon>Dikarya</taxon>
        <taxon>Ascomycota</taxon>
        <taxon>Pezizomycotina</taxon>
        <taxon>Leotiomycetes</taxon>
        <taxon>Helotiales</taxon>
        <taxon>Drepanopezizaceae</taxon>
        <taxon>Diplocarpon</taxon>
    </lineage>
</organism>
<evidence type="ECO:0000256" key="1">
    <source>
        <dbReference type="SAM" id="MobiDB-lite"/>
    </source>
</evidence>
<accession>A0A218Z4G9</accession>